<keyword evidence="4 7" id="KW-0812">Transmembrane</keyword>
<keyword evidence="6 7" id="KW-0472">Membrane</keyword>
<dbReference type="RefSeq" id="WP_027123402.1">
    <property type="nucleotide sequence ID" value="NZ_CP103423.1"/>
</dbReference>
<dbReference type="EMBL" id="CP103423">
    <property type="protein sequence ID" value="UWD34149.1"/>
    <property type="molecule type" value="Genomic_DNA"/>
</dbReference>
<feature type="transmembrane region" description="Helical" evidence="7">
    <location>
        <begin position="7"/>
        <end position="30"/>
    </location>
</feature>
<evidence type="ECO:0000256" key="7">
    <source>
        <dbReference type="SAM" id="Phobius"/>
    </source>
</evidence>
<feature type="transmembrane region" description="Helical" evidence="7">
    <location>
        <begin position="124"/>
        <end position="151"/>
    </location>
</feature>
<reference evidence="8" key="1">
    <citation type="submission" date="2022-08" db="EMBL/GenBank/DDBJ databases">
        <title>Complete genome sequence of Mycoplasma molare type strain H 542.</title>
        <authorList>
            <person name="Spergser J."/>
        </authorList>
    </citation>
    <scope>NUCLEOTIDE SEQUENCE</scope>
    <source>
        <strain evidence="8">H 542</strain>
    </source>
</reference>
<comment type="similarity">
    <text evidence="2">Belongs to the chromate ion transporter (CHR) (TC 2.A.51) family.</text>
</comment>
<organism evidence="8 9">
    <name type="scientific">Mesomycoplasma molare</name>
    <dbReference type="NCBI Taxonomy" id="171288"/>
    <lineage>
        <taxon>Bacteria</taxon>
        <taxon>Bacillati</taxon>
        <taxon>Mycoplasmatota</taxon>
        <taxon>Mycoplasmoidales</taxon>
        <taxon>Metamycoplasmataceae</taxon>
        <taxon>Mesomycoplasma</taxon>
    </lineage>
</organism>
<gene>
    <name evidence="8" type="ORF">NX772_03630</name>
</gene>
<evidence type="ECO:0000256" key="5">
    <source>
        <dbReference type="ARBA" id="ARBA00022989"/>
    </source>
</evidence>
<feature type="transmembrane region" description="Helical" evidence="7">
    <location>
        <begin position="81"/>
        <end position="104"/>
    </location>
</feature>
<feature type="transmembrane region" description="Helical" evidence="7">
    <location>
        <begin position="199"/>
        <end position="217"/>
    </location>
</feature>
<evidence type="ECO:0000313" key="9">
    <source>
        <dbReference type="Proteomes" id="UP001058364"/>
    </source>
</evidence>
<evidence type="ECO:0000256" key="6">
    <source>
        <dbReference type="ARBA" id="ARBA00023136"/>
    </source>
</evidence>
<evidence type="ECO:0000313" key="8">
    <source>
        <dbReference type="EMBL" id="UWD34149.1"/>
    </source>
</evidence>
<dbReference type="Proteomes" id="UP001058364">
    <property type="component" value="Chromosome"/>
</dbReference>
<evidence type="ECO:0000256" key="2">
    <source>
        <dbReference type="ARBA" id="ARBA00005262"/>
    </source>
</evidence>
<keyword evidence="9" id="KW-1185">Reference proteome</keyword>
<keyword evidence="3" id="KW-1003">Cell membrane</keyword>
<evidence type="ECO:0000256" key="1">
    <source>
        <dbReference type="ARBA" id="ARBA00004651"/>
    </source>
</evidence>
<accession>A0ABY5TYN7</accession>
<feature type="transmembrane region" description="Helical" evidence="7">
    <location>
        <begin position="171"/>
        <end position="192"/>
    </location>
</feature>
<dbReference type="SUPFAM" id="SSF103473">
    <property type="entry name" value="MFS general substrate transporter"/>
    <property type="match status" value="1"/>
</dbReference>
<sequence>MLSAIIFSLIAIVIIGIIVFGGGQVFMPIYQNFWLFISNKFDLNITQEKIDTIFTITNSTPGVVSTKFAAFTGILISNGAWWGWIVSLLTYLVFCLPSVFLMILSVKLIKNTEKNKYLKKVITFLNPVISGILIALAIQLFIAITFPNVYFNNLDLNYFGFKNSDKTVFFSGWRFIALIIYSLSFIVFSILWSIKKKPIIYLIIISVLCAFIVFQPWL</sequence>
<dbReference type="InterPro" id="IPR036259">
    <property type="entry name" value="MFS_trans_sf"/>
</dbReference>
<comment type="subcellular location">
    <subcellularLocation>
        <location evidence="1">Cell membrane</location>
        <topology evidence="1">Multi-pass membrane protein</topology>
    </subcellularLocation>
</comment>
<evidence type="ECO:0000256" key="4">
    <source>
        <dbReference type="ARBA" id="ARBA00022692"/>
    </source>
</evidence>
<keyword evidence="5 7" id="KW-1133">Transmembrane helix</keyword>
<proteinExistence type="inferred from homology"/>
<dbReference type="Pfam" id="PF02417">
    <property type="entry name" value="Chromate_transp"/>
    <property type="match status" value="1"/>
</dbReference>
<dbReference type="InterPro" id="IPR003370">
    <property type="entry name" value="Chromate_transpt"/>
</dbReference>
<name>A0ABY5TYN7_9BACT</name>
<evidence type="ECO:0000256" key="3">
    <source>
        <dbReference type="ARBA" id="ARBA00022475"/>
    </source>
</evidence>
<protein>
    <submittedName>
        <fullName evidence="8">Chromate transporter</fullName>
    </submittedName>
</protein>